<dbReference type="Proteomes" id="UP000828048">
    <property type="component" value="Chromosome 3"/>
</dbReference>
<comment type="caution">
    <text evidence="1">The sequence shown here is derived from an EMBL/GenBank/DDBJ whole genome shotgun (WGS) entry which is preliminary data.</text>
</comment>
<keyword evidence="2" id="KW-1185">Reference proteome</keyword>
<evidence type="ECO:0000313" key="1">
    <source>
        <dbReference type="EMBL" id="KAH7856481.1"/>
    </source>
</evidence>
<evidence type="ECO:0000313" key="2">
    <source>
        <dbReference type="Proteomes" id="UP000828048"/>
    </source>
</evidence>
<accession>A0ACB7YSU1</accession>
<organism evidence="1 2">
    <name type="scientific">Vaccinium darrowii</name>
    <dbReference type="NCBI Taxonomy" id="229202"/>
    <lineage>
        <taxon>Eukaryota</taxon>
        <taxon>Viridiplantae</taxon>
        <taxon>Streptophyta</taxon>
        <taxon>Embryophyta</taxon>
        <taxon>Tracheophyta</taxon>
        <taxon>Spermatophyta</taxon>
        <taxon>Magnoliopsida</taxon>
        <taxon>eudicotyledons</taxon>
        <taxon>Gunneridae</taxon>
        <taxon>Pentapetalae</taxon>
        <taxon>asterids</taxon>
        <taxon>Ericales</taxon>
        <taxon>Ericaceae</taxon>
        <taxon>Vaccinioideae</taxon>
        <taxon>Vaccinieae</taxon>
        <taxon>Vaccinium</taxon>
    </lineage>
</organism>
<dbReference type="EMBL" id="CM037153">
    <property type="protein sequence ID" value="KAH7856481.1"/>
    <property type="molecule type" value="Genomic_DNA"/>
</dbReference>
<protein>
    <submittedName>
        <fullName evidence="1">Uncharacterized protein</fullName>
    </submittedName>
</protein>
<gene>
    <name evidence="1" type="ORF">Vadar_001831</name>
</gene>
<proteinExistence type="predicted"/>
<reference evidence="1 2" key="1">
    <citation type="journal article" date="2021" name="Hortic Res">
        <title>High-quality reference genome and annotation aids understanding of berry development for evergreen blueberry (Vaccinium darrowii).</title>
        <authorList>
            <person name="Yu J."/>
            <person name="Hulse-Kemp A.M."/>
            <person name="Babiker E."/>
            <person name="Staton M."/>
        </authorList>
    </citation>
    <scope>NUCLEOTIDE SEQUENCE [LARGE SCALE GENOMIC DNA]</scope>
    <source>
        <strain evidence="2">cv. NJ 8807/NJ 8810</strain>
        <tissue evidence="1">Young leaf</tissue>
    </source>
</reference>
<name>A0ACB7YSU1_9ERIC</name>
<sequence>MGRAPCCEKNGLKKGPWTQEEDQKLIEYIQKNGCGNWRTLAKNAGLQRCGKSCRLRWINYLSPDIKRGRFSFEEEQTIIQLHSVLGNKWSMIAARLPGRTDNEIKNYWNTSIRKRLLRMGIDPVTHSPQLDFPDLSSISTSSIYNPYHEINLSRLLGGQQPLLNPEFSRPATSLDNCYQVQNQLAPVVQEISNCSTLASPCYVTFPDEAQVMEPNLDQFSANFTNFSSPSCQLNEWQSNEMPANLGGDYLPQLEYSYHGSEQSIIDPPLYDENSNFQLHNGNGFGSGSGSPTLSTTSLSPTPLNSDFYVHRWQQK</sequence>